<dbReference type="InterPro" id="IPR036259">
    <property type="entry name" value="MFS_trans_sf"/>
</dbReference>
<evidence type="ECO:0000313" key="7">
    <source>
        <dbReference type="EMBL" id="CAB9513051.1"/>
    </source>
</evidence>
<feature type="transmembrane region" description="Helical" evidence="6">
    <location>
        <begin position="97"/>
        <end position="117"/>
    </location>
</feature>
<feature type="transmembrane region" description="Helical" evidence="6">
    <location>
        <begin position="449"/>
        <end position="469"/>
    </location>
</feature>
<dbReference type="EMBL" id="CAICTM010000567">
    <property type="protein sequence ID" value="CAB9513051.1"/>
    <property type="molecule type" value="Genomic_DNA"/>
</dbReference>
<name>A0A9N8E1W9_9STRA</name>
<dbReference type="Pfam" id="PF07690">
    <property type="entry name" value="MFS_1"/>
    <property type="match status" value="1"/>
</dbReference>
<keyword evidence="2" id="KW-0813">Transport</keyword>
<feature type="transmembrane region" description="Helical" evidence="6">
    <location>
        <begin position="353"/>
        <end position="372"/>
    </location>
</feature>
<feature type="transmembrane region" description="Helical" evidence="6">
    <location>
        <begin position="227"/>
        <end position="248"/>
    </location>
</feature>
<keyword evidence="5 6" id="KW-0472">Membrane</keyword>
<comment type="subcellular location">
    <subcellularLocation>
        <location evidence="1">Membrane</location>
        <topology evidence="1">Multi-pass membrane protein</topology>
    </subcellularLocation>
</comment>
<keyword evidence="4 6" id="KW-1133">Transmembrane helix</keyword>
<dbReference type="SUPFAM" id="SSF103473">
    <property type="entry name" value="MFS general substrate transporter"/>
    <property type="match status" value="1"/>
</dbReference>
<feature type="transmembrane region" description="Helical" evidence="6">
    <location>
        <begin position="409"/>
        <end position="429"/>
    </location>
</feature>
<feature type="transmembrane region" description="Helical" evidence="6">
    <location>
        <begin position="254"/>
        <end position="277"/>
    </location>
</feature>
<evidence type="ECO:0000256" key="6">
    <source>
        <dbReference type="SAM" id="Phobius"/>
    </source>
</evidence>
<dbReference type="GO" id="GO:0022857">
    <property type="term" value="F:transmembrane transporter activity"/>
    <property type="evidence" value="ECO:0007669"/>
    <property type="project" value="InterPro"/>
</dbReference>
<sequence length="701" mass="77233">MNTDVEDPSLAKAAAKQLMKRLECHEETGASDMAKLMEEHEHEAVDYDTGIDYSIHGSPKVKKGKHCTLSEMTQLSPRHRLVAEEDSLKWSMMAVRIAVLATACSQTILQPNFPFLAIPGRTPYSFPSTDPFDFSAALYFLPMTTLLGTAITSAFIGSVSDRVGRRPCILLCMTGMIAGLVGQWFARHTFWGFCAASFACGLFCSAMPVAMAYASDVHPNRAKKDEEIGAIVGFNMIGMSGGGVVAILMENENLFSPLLVGAGVSFAALIFCFMFLIEPDKCLIPKDEESDEDEGDAPESINWCLFGNVIAGALLDNIGSSGLFPMALAPLAFKTFYSDFIMAQQDPIMTDVAYKWLSVCVALMVIPGAALTQPVFARIGAAGGCVVGNAITGVGIVICLYITRIDPPTTTTFAIFIVALYLIFPLTVISQLSTGPMLDMLAPQDRRGFAQGINMTVMSFAFAVSPWILGVMADEIGIFETMWTCVGVSFLAALVNSPLMFAPALKRKPPVNYQAAVDLEDQELVDRALRGDWVPAKFIDDLNYSRFQKGLPFLRLPIKEYQDDKENVKALKKNAKSDFEYHRFVMHDILNDLEQPDGKRKNIEILNKTIPPQADIDADAEAMGRWFTEYLKDGGYFLDGGWPPVYKQMIMQAFPPINTDGELTEENVEPTVLRYLANMNRFLREDTQSRANKGFRNSVIV</sequence>
<dbReference type="PANTHER" id="PTHR23504:SF15">
    <property type="entry name" value="MAJOR FACILITATOR SUPERFAMILY (MFS) PROFILE DOMAIN-CONTAINING PROTEIN"/>
    <property type="match status" value="1"/>
</dbReference>
<dbReference type="AlphaFoldDB" id="A0A9N8E1W9"/>
<gene>
    <name evidence="7" type="ORF">SEMRO_568_G168210.1</name>
</gene>
<dbReference type="PANTHER" id="PTHR23504">
    <property type="entry name" value="MAJOR FACILITATOR SUPERFAMILY DOMAIN-CONTAINING PROTEIN 10"/>
    <property type="match status" value="1"/>
</dbReference>
<keyword evidence="8" id="KW-1185">Reference proteome</keyword>
<comment type="caution">
    <text evidence="7">The sequence shown here is derived from an EMBL/GenBank/DDBJ whole genome shotgun (WGS) entry which is preliminary data.</text>
</comment>
<dbReference type="InterPro" id="IPR011701">
    <property type="entry name" value="MFS"/>
</dbReference>
<evidence type="ECO:0000313" key="8">
    <source>
        <dbReference type="Proteomes" id="UP001153069"/>
    </source>
</evidence>
<feature type="transmembrane region" description="Helical" evidence="6">
    <location>
        <begin position="190"/>
        <end position="215"/>
    </location>
</feature>
<evidence type="ECO:0000256" key="2">
    <source>
        <dbReference type="ARBA" id="ARBA00022448"/>
    </source>
</evidence>
<feature type="transmembrane region" description="Helical" evidence="6">
    <location>
        <begin position="379"/>
        <end position="403"/>
    </location>
</feature>
<dbReference type="Gene3D" id="1.20.1250.20">
    <property type="entry name" value="MFS general substrate transporter like domains"/>
    <property type="match status" value="1"/>
</dbReference>
<dbReference type="OrthoDB" id="196650at2759"/>
<feature type="transmembrane region" description="Helical" evidence="6">
    <location>
        <begin position="309"/>
        <end position="333"/>
    </location>
</feature>
<accession>A0A9N8E1W9</accession>
<evidence type="ECO:0000256" key="3">
    <source>
        <dbReference type="ARBA" id="ARBA00022692"/>
    </source>
</evidence>
<keyword evidence="3 6" id="KW-0812">Transmembrane</keyword>
<proteinExistence type="predicted"/>
<dbReference type="GO" id="GO:0016020">
    <property type="term" value="C:membrane"/>
    <property type="evidence" value="ECO:0007669"/>
    <property type="project" value="UniProtKB-SubCell"/>
</dbReference>
<evidence type="ECO:0000256" key="4">
    <source>
        <dbReference type="ARBA" id="ARBA00022989"/>
    </source>
</evidence>
<evidence type="ECO:0000256" key="1">
    <source>
        <dbReference type="ARBA" id="ARBA00004141"/>
    </source>
</evidence>
<feature type="transmembrane region" description="Helical" evidence="6">
    <location>
        <begin position="481"/>
        <end position="502"/>
    </location>
</feature>
<dbReference type="Proteomes" id="UP001153069">
    <property type="component" value="Unassembled WGS sequence"/>
</dbReference>
<organism evidence="7 8">
    <name type="scientific">Seminavis robusta</name>
    <dbReference type="NCBI Taxonomy" id="568900"/>
    <lineage>
        <taxon>Eukaryota</taxon>
        <taxon>Sar</taxon>
        <taxon>Stramenopiles</taxon>
        <taxon>Ochrophyta</taxon>
        <taxon>Bacillariophyta</taxon>
        <taxon>Bacillariophyceae</taxon>
        <taxon>Bacillariophycidae</taxon>
        <taxon>Naviculales</taxon>
        <taxon>Naviculaceae</taxon>
        <taxon>Seminavis</taxon>
    </lineage>
</organism>
<reference evidence="7" key="1">
    <citation type="submission" date="2020-06" db="EMBL/GenBank/DDBJ databases">
        <authorList>
            <consortium name="Plant Systems Biology data submission"/>
        </authorList>
    </citation>
    <scope>NUCLEOTIDE SEQUENCE</scope>
    <source>
        <strain evidence="7">D6</strain>
    </source>
</reference>
<evidence type="ECO:0000256" key="5">
    <source>
        <dbReference type="ARBA" id="ARBA00023136"/>
    </source>
</evidence>
<feature type="transmembrane region" description="Helical" evidence="6">
    <location>
        <begin position="137"/>
        <end position="156"/>
    </location>
</feature>
<protein>
    <submittedName>
        <fullName evidence="7">Major facilitator superfamily MFS_1</fullName>
    </submittedName>
</protein>